<protein>
    <submittedName>
        <fullName evidence="1">Uncharacterized protein</fullName>
    </submittedName>
</protein>
<name>A0A427YAK5_9TREE</name>
<reference evidence="1 2" key="1">
    <citation type="submission" date="2018-11" db="EMBL/GenBank/DDBJ databases">
        <title>Genome sequence of Apiotrichum porosum DSM 27194.</title>
        <authorList>
            <person name="Aliyu H."/>
            <person name="Gorte O."/>
            <person name="Ochsenreither K."/>
        </authorList>
    </citation>
    <scope>NUCLEOTIDE SEQUENCE [LARGE SCALE GENOMIC DNA]</scope>
    <source>
        <strain evidence="1 2">DSM 27194</strain>
    </source>
</reference>
<sequence length="634" mass="71198">MMHPTHKIYTFFLLPYTATLPPWIDWMSSTDRAANGAIIAGHLAAGDDNALLPFVAGFSPPERRVFLQRLIETASFELGGRLVRNTIMAELYDLLHQGAEARRFLLPDFYLKSPFPVFDLAPLGGQGTDPIFNRPERLQAHILKFLRQQGRTVPDIVWRPRKASFMGFNDLVTHWDPDQVRLVAYEEVDTKTAERIRAYGSQRLADGVIDWLVDAEIVAEFGVAPTQLSLARNISRKNRRASDTAVSRTALEALRRRWEADPDTDADLYVSVHPRARGDARIVFSGYPLWQIFHGYDQERGITAEQRHEINEKGRLFGCVIHRCENSRERMAERGIDPGYWFPCGNLPQLSSENGRPEHTRYLCARHFYSFEFLDDKKNCIGATLNVTRVVLEHPEELAVIHRWGHCHANNCPNVGVPVPLRPDPFAVFPFVCTMCYWRRDNQLPEIEALGKQALAKGRFAGVFQKDYLVDCCVEGCPNPAVAGDIGHQCTVLSRFGYHCRDGSACRSCWSTRYGGIPRAQDVLAKYGSPSKPKPGVIIKTNLLNGAVLDLYATSASTEGALEALIIEKSIHLAIHLYPVPISVTFAKALLRNKIRNEKIAQTGTWLRHLREDAATWVQDVAAAAADDSAGDED</sequence>
<dbReference type="Proteomes" id="UP000279236">
    <property type="component" value="Unassembled WGS sequence"/>
</dbReference>
<evidence type="ECO:0000313" key="1">
    <source>
        <dbReference type="EMBL" id="RSH88132.1"/>
    </source>
</evidence>
<dbReference type="RefSeq" id="XP_028480340.1">
    <property type="nucleotide sequence ID" value="XM_028616483.1"/>
</dbReference>
<keyword evidence="2" id="KW-1185">Reference proteome</keyword>
<dbReference type="EMBL" id="RSCE01000001">
    <property type="protein sequence ID" value="RSH88132.1"/>
    <property type="molecule type" value="Genomic_DNA"/>
</dbReference>
<organism evidence="1 2">
    <name type="scientific">Apiotrichum porosum</name>
    <dbReference type="NCBI Taxonomy" id="105984"/>
    <lineage>
        <taxon>Eukaryota</taxon>
        <taxon>Fungi</taxon>
        <taxon>Dikarya</taxon>
        <taxon>Basidiomycota</taxon>
        <taxon>Agaricomycotina</taxon>
        <taxon>Tremellomycetes</taxon>
        <taxon>Trichosporonales</taxon>
        <taxon>Trichosporonaceae</taxon>
        <taxon>Apiotrichum</taxon>
    </lineage>
</organism>
<comment type="caution">
    <text evidence="1">The sequence shown here is derived from an EMBL/GenBank/DDBJ whole genome shotgun (WGS) entry which is preliminary data.</text>
</comment>
<accession>A0A427YAK5</accession>
<evidence type="ECO:0000313" key="2">
    <source>
        <dbReference type="Proteomes" id="UP000279236"/>
    </source>
</evidence>
<proteinExistence type="predicted"/>
<gene>
    <name evidence="1" type="ORF">EHS24_000659</name>
</gene>
<dbReference type="GeneID" id="39585202"/>
<dbReference type="AlphaFoldDB" id="A0A427YAK5"/>